<name>A0A085TZ38_9RHOB</name>
<evidence type="ECO:0000259" key="5">
    <source>
        <dbReference type="PROSITE" id="PS51352"/>
    </source>
</evidence>
<dbReference type="AlphaFoldDB" id="A0A085TZ38"/>
<dbReference type="PROSITE" id="PS51352">
    <property type="entry name" value="THIOREDOXIN_2"/>
    <property type="match status" value="1"/>
</dbReference>
<dbReference type="InterPro" id="IPR013740">
    <property type="entry name" value="Redoxin"/>
</dbReference>
<dbReference type="PATRIC" id="fig|1317124.6.peg.1047"/>
<dbReference type="InterPro" id="IPR036249">
    <property type="entry name" value="Thioredoxin-like_sf"/>
</dbReference>
<dbReference type="STRING" id="1317124.DW2_05130"/>
<protein>
    <submittedName>
        <fullName evidence="6">Thiol:disulfide interchange protein</fullName>
    </submittedName>
</protein>
<feature type="signal peptide" evidence="4">
    <location>
        <begin position="1"/>
        <end position="20"/>
    </location>
</feature>
<dbReference type="PANTHER" id="PTHR42852:SF17">
    <property type="entry name" value="THIOREDOXIN-LIKE PROTEIN HI_1115"/>
    <property type="match status" value="1"/>
</dbReference>
<comment type="caution">
    <text evidence="6">The sequence shown here is derived from an EMBL/GenBank/DDBJ whole genome shotgun (WGS) entry which is preliminary data.</text>
</comment>
<dbReference type="GO" id="GO:0017004">
    <property type="term" value="P:cytochrome complex assembly"/>
    <property type="evidence" value="ECO:0007669"/>
    <property type="project" value="UniProtKB-KW"/>
</dbReference>
<dbReference type="InterPro" id="IPR017937">
    <property type="entry name" value="Thioredoxin_CS"/>
</dbReference>
<feature type="domain" description="Thioredoxin" evidence="5">
    <location>
        <begin position="37"/>
        <end position="180"/>
    </location>
</feature>
<evidence type="ECO:0000256" key="4">
    <source>
        <dbReference type="SAM" id="SignalP"/>
    </source>
</evidence>
<organism evidence="6 7">
    <name type="scientific">Thioclava atlantica</name>
    <dbReference type="NCBI Taxonomy" id="1317124"/>
    <lineage>
        <taxon>Bacteria</taxon>
        <taxon>Pseudomonadati</taxon>
        <taxon>Pseudomonadota</taxon>
        <taxon>Alphaproteobacteria</taxon>
        <taxon>Rhodobacterales</taxon>
        <taxon>Paracoccaceae</taxon>
        <taxon>Thioclava</taxon>
    </lineage>
</organism>
<dbReference type="InterPro" id="IPR050553">
    <property type="entry name" value="Thioredoxin_ResA/DsbE_sf"/>
</dbReference>
<keyword evidence="4" id="KW-0732">Signal</keyword>
<dbReference type="PANTHER" id="PTHR42852">
    <property type="entry name" value="THIOL:DISULFIDE INTERCHANGE PROTEIN DSBE"/>
    <property type="match status" value="1"/>
</dbReference>
<reference evidence="6 7" key="2">
    <citation type="journal article" date="2015" name="Antonie Van Leeuwenhoek">
        <title>Thioclava indica sp. nov., isolated from surface seawater of the Indian Ocean.</title>
        <authorList>
            <person name="Liu Y."/>
            <person name="Lai Q."/>
            <person name="Du J."/>
            <person name="Xu H."/>
            <person name="Jiang L."/>
            <person name="Shao Z."/>
        </authorList>
    </citation>
    <scope>NUCLEOTIDE SEQUENCE [LARGE SCALE GENOMIC DNA]</scope>
    <source>
        <strain evidence="6 7">13D2W-2</strain>
    </source>
</reference>
<evidence type="ECO:0000313" key="6">
    <source>
        <dbReference type="EMBL" id="KFE35985.1"/>
    </source>
</evidence>
<keyword evidence="2" id="KW-0201">Cytochrome c-type biogenesis</keyword>
<keyword evidence="7" id="KW-1185">Reference proteome</keyword>
<dbReference type="CDD" id="cd02966">
    <property type="entry name" value="TlpA_like_family"/>
    <property type="match status" value="1"/>
</dbReference>
<feature type="chain" id="PRO_5001797791" evidence="4">
    <location>
        <begin position="21"/>
        <end position="181"/>
    </location>
</feature>
<dbReference type="PROSITE" id="PS00194">
    <property type="entry name" value="THIOREDOXIN_1"/>
    <property type="match status" value="1"/>
</dbReference>
<dbReference type="Proteomes" id="UP000028607">
    <property type="component" value="Unassembled WGS sequence"/>
</dbReference>
<dbReference type="RefSeq" id="WP_238321266.1">
    <property type="nucleotide sequence ID" value="NZ_AQRC01000003.1"/>
</dbReference>
<evidence type="ECO:0000313" key="7">
    <source>
        <dbReference type="Proteomes" id="UP000028607"/>
    </source>
</evidence>
<dbReference type="GO" id="GO:0030313">
    <property type="term" value="C:cell envelope"/>
    <property type="evidence" value="ECO:0007669"/>
    <property type="project" value="UniProtKB-SubCell"/>
</dbReference>
<dbReference type="Pfam" id="PF08534">
    <property type="entry name" value="Redoxin"/>
    <property type="match status" value="1"/>
</dbReference>
<evidence type="ECO:0000256" key="3">
    <source>
        <dbReference type="ARBA" id="ARBA00023284"/>
    </source>
</evidence>
<dbReference type="GO" id="GO:0015036">
    <property type="term" value="F:disulfide oxidoreductase activity"/>
    <property type="evidence" value="ECO:0007669"/>
    <property type="project" value="UniProtKB-ARBA"/>
</dbReference>
<dbReference type="Gene3D" id="3.40.30.10">
    <property type="entry name" value="Glutaredoxin"/>
    <property type="match status" value="1"/>
</dbReference>
<gene>
    <name evidence="6" type="ORF">DW2_05130</name>
</gene>
<reference evidence="7" key="1">
    <citation type="submission" date="2013-04" db="EMBL/GenBank/DDBJ databases">
        <title>Thioclava sp. 13D2W-2 Genome Sequencing.</title>
        <authorList>
            <person name="Lai Q."/>
            <person name="Li G."/>
            <person name="Shao Z."/>
        </authorList>
    </citation>
    <scope>NUCLEOTIDE SEQUENCE [LARGE SCALE GENOMIC DNA]</scope>
    <source>
        <strain evidence="7">13D2W-2</strain>
    </source>
</reference>
<dbReference type="eggNOG" id="COG0526">
    <property type="taxonomic scope" value="Bacteria"/>
</dbReference>
<comment type="subcellular location">
    <subcellularLocation>
        <location evidence="1">Cell envelope</location>
    </subcellularLocation>
</comment>
<evidence type="ECO:0000256" key="2">
    <source>
        <dbReference type="ARBA" id="ARBA00022748"/>
    </source>
</evidence>
<dbReference type="SUPFAM" id="SSF52833">
    <property type="entry name" value="Thioredoxin-like"/>
    <property type="match status" value="1"/>
</dbReference>
<sequence length="181" mass="19726">MLRFLVLYTALALGANVAQAADLTAVKEGQMEPLVTYEKPLPVQPFVFTDEEGAEHSLKDYEGKVVLLNFWATWCPPCREEMPSLNALQSELGGDDFQVVTIATGGANSPRKIASFFDKEGIDALPRFHDDTNMAARAMGVLGLPVSVLIDRDGNEVGRMIGGAEWDTPEAKTVIETLIKD</sequence>
<accession>A0A085TZ38</accession>
<dbReference type="InterPro" id="IPR013766">
    <property type="entry name" value="Thioredoxin_domain"/>
</dbReference>
<keyword evidence="3" id="KW-0676">Redox-active center</keyword>
<evidence type="ECO:0000256" key="1">
    <source>
        <dbReference type="ARBA" id="ARBA00004196"/>
    </source>
</evidence>
<dbReference type="EMBL" id="AQRC01000003">
    <property type="protein sequence ID" value="KFE35985.1"/>
    <property type="molecule type" value="Genomic_DNA"/>
</dbReference>
<proteinExistence type="predicted"/>